<dbReference type="SUPFAM" id="SSF55781">
    <property type="entry name" value="GAF domain-like"/>
    <property type="match status" value="1"/>
</dbReference>
<feature type="domain" description="PAC" evidence="10">
    <location>
        <begin position="362"/>
        <end position="416"/>
    </location>
</feature>
<gene>
    <name evidence="11" type="ORF">F0U60_09110</name>
</gene>
<dbReference type="Proteomes" id="UP001611383">
    <property type="component" value="Chromosome"/>
</dbReference>
<dbReference type="SMART" id="SM00448">
    <property type="entry name" value="REC"/>
    <property type="match status" value="1"/>
</dbReference>
<dbReference type="InterPro" id="IPR029016">
    <property type="entry name" value="GAF-like_dom_sf"/>
</dbReference>
<dbReference type="PROSITE" id="PS50110">
    <property type="entry name" value="RESPONSE_REGULATORY"/>
    <property type="match status" value="1"/>
</dbReference>
<evidence type="ECO:0000259" key="10">
    <source>
        <dbReference type="PROSITE" id="PS50113"/>
    </source>
</evidence>
<dbReference type="InterPro" id="IPR004358">
    <property type="entry name" value="Sig_transdc_His_kin-like_C"/>
</dbReference>
<dbReference type="EC" id="2.7.13.3" evidence="2"/>
<dbReference type="CDD" id="cd17580">
    <property type="entry name" value="REC_2_DhkD-like"/>
    <property type="match status" value="1"/>
</dbReference>
<feature type="domain" description="PAC" evidence="10">
    <location>
        <begin position="92"/>
        <end position="144"/>
    </location>
</feature>
<accession>A0ABY9WLX0</accession>
<dbReference type="Gene3D" id="3.30.565.10">
    <property type="entry name" value="Histidine kinase-like ATPase, C-terminal domain"/>
    <property type="match status" value="1"/>
</dbReference>
<dbReference type="InterPro" id="IPR003661">
    <property type="entry name" value="HisK_dim/P_dom"/>
</dbReference>
<feature type="modified residue" description="4-aspartylphosphate" evidence="6">
    <location>
        <position position="896"/>
    </location>
</feature>
<dbReference type="SMART" id="SM00388">
    <property type="entry name" value="HisKA"/>
    <property type="match status" value="1"/>
</dbReference>
<dbReference type="Pfam" id="PF02518">
    <property type="entry name" value="HATPase_c"/>
    <property type="match status" value="1"/>
</dbReference>
<dbReference type="InterPro" id="IPR001789">
    <property type="entry name" value="Sig_transdc_resp-reg_receiver"/>
</dbReference>
<dbReference type="SUPFAM" id="SSF55874">
    <property type="entry name" value="ATPase domain of HSP90 chaperone/DNA topoisomerase II/histidine kinase"/>
    <property type="match status" value="1"/>
</dbReference>
<evidence type="ECO:0000256" key="4">
    <source>
        <dbReference type="ARBA" id="ARBA00022679"/>
    </source>
</evidence>
<sequence length="969" mass="107617">MRPSEEPFMHALPTPARDTLRLRALLADTRWLVWAVDEVGGMQEPSSSWAALTGQSPEQMKGQGWLEPIHPEDRGNLEPSGSAFETASTTDEELACRVRGADETWREVRVRPLPVKDDAGRLVEWLLVAEDVTRRDRDRQEKAEQALRESEERFRSLVQTSTAAVWTTDAQGIPMEDSPSWRAFTGYTLDKWMDGTAWMESIHPEDRVRVEEVWRNCLATKTPYNVESRVWHANGSWRWVQARAVPVFNQDGTVREWVGTTTDISEHKIAEEERNILLAELMSKERLLSAVLEQMPSGFVLAGPRGELTFANAQVQTLSGHPLFDPEKKQDSAAYHYHRLDGTEYSTEELPLARSLRHGEVVRGEVIWLHAKDGKDSRFIKVNCAPIRDERSQTIAAVAILDNITEARRAEERAARMQSVTSALSQALTPGDVARTILTEALGGMDATAGAVYRRRADGLLEVLYDMGYPESYIGQFRLVSPDMDAPVPNAMRTGKESWLLSNAALSERYPDVAAARPAVADHAAVTLPMWVHDQPIGALVLSFNDARTCGPEEMQFLRMLAQQCGQALERARLYEVAETERQRAEQASRLKDDFLGVLSHELRTPLTAILGWTQILRTWELAPEKRERALETIERNARAQTQLVEDLLDVNRIVSGKLRLDVRLTPLTRVIENALDVVRPAAEAKSLHLQTRLDPQTAPLLVDPDRLQQVVWNLVSNAVKFTPQGGNVTVSLSQSASHAEIQVSDTGDGLAANFLPHLFERFRQADASSTRRYGGLGLGLSIVRHLVELHGGTVEAQSAGKGLGATFIVRLPRVAPRPDAAEPVRAPPPPAPSLSVDYPRELRGRHVLVVDDDTDSRELIATMLQEGGARVSTAASAARALELLKQEPPELLISDIGMPEMDGYALMREVRGRPSEQGGRVPSVALTAYAREEDQYAARVAGFNSHVAKPLEPSELLRVAASLLRRSD</sequence>
<dbReference type="Pfam" id="PF08448">
    <property type="entry name" value="PAS_4"/>
    <property type="match status" value="1"/>
</dbReference>
<dbReference type="PROSITE" id="PS50109">
    <property type="entry name" value="HIS_KIN"/>
    <property type="match status" value="1"/>
</dbReference>
<evidence type="ECO:0000313" key="12">
    <source>
        <dbReference type="Proteomes" id="UP001611383"/>
    </source>
</evidence>
<dbReference type="InterPro" id="IPR013655">
    <property type="entry name" value="PAS_fold_3"/>
</dbReference>
<dbReference type="Pfam" id="PF08447">
    <property type="entry name" value="PAS_3"/>
    <property type="match status" value="2"/>
</dbReference>
<keyword evidence="4" id="KW-0808">Transferase</keyword>
<dbReference type="Pfam" id="PF00072">
    <property type="entry name" value="Response_reg"/>
    <property type="match status" value="1"/>
</dbReference>
<evidence type="ECO:0000256" key="3">
    <source>
        <dbReference type="ARBA" id="ARBA00022553"/>
    </source>
</evidence>
<dbReference type="PANTHER" id="PTHR43547:SF2">
    <property type="entry name" value="HYBRID SIGNAL TRANSDUCTION HISTIDINE KINASE C"/>
    <property type="match status" value="1"/>
</dbReference>
<dbReference type="PROSITE" id="PS50112">
    <property type="entry name" value="PAS"/>
    <property type="match status" value="2"/>
</dbReference>
<evidence type="ECO:0000259" key="9">
    <source>
        <dbReference type="PROSITE" id="PS50112"/>
    </source>
</evidence>
<dbReference type="InterPro" id="IPR000700">
    <property type="entry name" value="PAS-assoc_C"/>
</dbReference>
<name>A0ABY9WLX0_9BACT</name>
<dbReference type="NCBIfam" id="TIGR00229">
    <property type="entry name" value="sensory_box"/>
    <property type="match status" value="3"/>
</dbReference>
<keyword evidence="12" id="KW-1185">Reference proteome</keyword>
<dbReference type="InterPro" id="IPR036097">
    <property type="entry name" value="HisK_dim/P_sf"/>
</dbReference>
<keyword evidence="3 6" id="KW-0597">Phosphoprotein</keyword>
<evidence type="ECO:0000259" key="8">
    <source>
        <dbReference type="PROSITE" id="PS50110"/>
    </source>
</evidence>
<dbReference type="PANTHER" id="PTHR43547">
    <property type="entry name" value="TWO-COMPONENT HISTIDINE KINASE"/>
    <property type="match status" value="1"/>
</dbReference>
<dbReference type="SUPFAM" id="SSF47384">
    <property type="entry name" value="Homodimeric domain of signal transducing histidine kinase"/>
    <property type="match status" value="1"/>
</dbReference>
<keyword evidence="5" id="KW-0418">Kinase</keyword>
<dbReference type="Gene3D" id="3.30.450.20">
    <property type="entry name" value="PAS domain"/>
    <property type="match status" value="3"/>
</dbReference>
<dbReference type="InterPro" id="IPR000014">
    <property type="entry name" value="PAS"/>
</dbReference>
<dbReference type="SMART" id="SM00387">
    <property type="entry name" value="HATPase_c"/>
    <property type="match status" value="1"/>
</dbReference>
<dbReference type="InterPro" id="IPR003018">
    <property type="entry name" value="GAF"/>
</dbReference>
<dbReference type="CDD" id="cd16922">
    <property type="entry name" value="HATPase_EvgS-ArcB-TorS-like"/>
    <property type="match status" value="1"/>
</dbReference>
<feature type="domain" description="Histidine kinase" evidence="7">
    <location>
        <begin position="598"/>
        <end position="816"/>
    </location>
</feature>
<dbReference type="InterPro" id="IPR011006">
    <property type="entry name" value="CheY-like_superfamily"/>
</dbReference>
<dbReference type="InterPro" id="IPR036890">
    <property type="entry name" value="HATPase_C_sf"/>
</dbReference>
<dbReference type="InterPro" id="IPR003594">
    <property type="entry name" value="HATPase_dom"/>
</dbReference>
<dbReference type="Gene3D" id="1.10.287.130">
    <property type="match status" value="1"/>
</dbReference>
<feature type="domain" description="PAS" evidence="9">
    <location>
        <begin position="18"/>
        <end position="91"/>
    </location>
</feature>
<dbReference type="Gene3D" id="3.30.450.40">
    <property type="match status" value="1"/>
</dbReference>
<dbReference type="PRINTS" id="PR00344">
    <property type="entry name" value="BCTRLSENSOR"/>
</dbReference>
<dbReference type="Pfam" id="PF00512">
    <property type="entry name" value="HisKA"/>
    <property type="match status" value="1"/>
</dbReference>
<proteinExistence type="predicted"/>
<dbReference type="Gene3D" id="3.40.50.2300">
    <property type="match status" value="1"/>
</dbReference>
<dbReference type="CDD" id="cd00082">
    <property type="entry name" value="HisKA"/>
    <property type="match status" value="1"/>
</dbReference>
<dbReference type="SMART" id="SM00091">
    <property type="entry name" value="PAS"/>
    <property type="match status" value="3"/>
</dbReference>
<dbReference type="SUPFAM" id="SSF55785">
    <property type="entry name" value="PYP-like sensor domain (PAS domain)"/>
    <property type="match status" value="3"/>
</dbReference>
<protein>
    <recommendedName>
        <fullName evidence="2">histidine kinase</fullName>
        <ecNumber evidence="2">2.7.13.3</ecNumber>
    </recommendedName>
</protein>
<dbReference type="InterPro" id="IPR013656">
    <property type="entry name" value="PAS_4"/>
</dbReference>
<feature type="domain" description="PAS" evidence="9">
    <location>
        <begin position="150"/>
        <end position="221"/>
    </location>
</feature>
<dbReference type="CDD" id="cd00130">
    <property type="entry name" value="PAS"/>
    <property type="match status" value="2"/>
</dbReference>
<feature type="domain" description="PAC" evidence="10">
    <location>
        <begin position="224"/>
        <end position="276"/>
    </location>
</feature>
<dbReference type="SMART" id="SM00065">
    <property type="entry name" value="GAF"/>
    <property type="match status" value="1"/>
</dbReference>
<dbReference type="PROSITE" id="PS50113">
    <property type="entry name" value="PAC"/>
    <property type="match status" value="3"/>
</dbReference>
<feature type="domain" description="Response regulatory" evidence="8">
    <location>
        <begin position="847"/>
        <end position="965"/>
    </location>
</feature>
<evidence type="ECO:0000259" key="7">
    <source>
        <dbReference type="PROSITE" id="PS50109"/>
    </source>
</evidence>
<dbReference type="SMART" id="SM00086">
    <property type="entry name" value="PAC"/>
    <property type="match status" value="3"/>
</dbReference>
<evidence type="ECO:0000256" key="2">
    <source>
        <dbReference type="ARBA" id="ARBA00012438"/>
    </source>
</evidence>
<comment type="catalytic activity">
    <reaction evidence="1">
        <text>ATP + protein L-histidine = ADP + protein N-phospho-L-histidine.</text>
        <dbReference type="EC" id="2.7.13.3"/>
    </reaction>
</comment>
<evidence type="ECO:0000256" key="5">
    <source>
        <dbReference type="ARBA" id="ARBA00022777"/>
    </source>
</evidence>
<evidence type="ECO:0000256" key="6">
    <source>
        <dbReference type="PROSITE-ProRule" id="PRU00169"/>
    </source>
</evidence>
<dbReference type="EMBL" id="CP043494">
    <property type="protein sequence ID" value="WNG44248.1"/>
    <property type="molecule type" value="Genomic_DNA"/>
</dbReference>
<dbReference type="InterPro" id="IPR035965">
    <property type="entry name" value="PAS-like_dom_sf"/>
</dbReference>
<dbReference type="InterPro" id="IPR005467">
    <property type="entry name" value="His_kinase_dom"/>
</dbReference>
<evidence type="ECO:0000256" key="1">
    <source>
        <dbReference type="ARBA" id="ARBA00000085"/>
    </source>
</evidence>
<organism evidence="11 12">
    <name type="scientific">Archangium minus</name>
    <dbReference type="NCBI Taxonomy" id="83450"/>
    <lineage>
        <taxon>Bacteria</taxon>
        <taxon>Pseudomonadati</taxon>
        <taxon>Myxococcota</taxon>
        <taxon>Myxococcia</taxon>
        <taxon>Myxococcales</taxon>
        <taxon>Cystobacterineae</taxon>
        <taxon>Archangiaceae</taxon>
        <taxon>Archangium</taxon>
    </lineage>
</organism>
<evidence type="ECO:0000313" key="11">
    <source>
        <dbReference type="EMBL" id="WNG44248.1"/>
    </source>
</evidence>
<reference evidence="11 12" key="1">
    <citation type="submission" date="2019-08" db="EMBL/GenBank/DDBJ databases">
        <title>Archangium and Cystobacter genomes.</title>
        <authorList>
            <person name="Chen I.-C.K."/>
            <person name="Wielgoss S."/>
        </authorList>
    </citation>
    <scope>NUCLEOTIDE SEQUENCE [LARGE SCALE GENOMIC DNA]</scope>
    <source>
        <strain evidence="11 12">Cbm 6</strain>
    </source>
</reference>
<dbReference type="Pfam" id="PF13185">
    <property type="entry name" value="GAF_2"/>
    <property type="match status" value="1"/>
</dbReference>
<dbReference type="SUPFAM" id="SSF52172">
    <property type="entry name" value="CheY-like"/>
    <property type="match status" value="1"/>
</dbReference>
<dbReference type="InterPro" id="IPR001610">
    <property type="entry name" value="PAC"/>
</dbReference>